<feature type="domain" description="Glycosyltransferase 2-like" evidence="1">
    <location>
        <begin position="5"/>
        <end position="168"/>
    </location>
</feature>
<reference evidence="2" key="2">
    <citation type="journal article" date="2021" name="PeerJ">
        <title>Extensive microbial diversity within the chicken gut microbiome revealed by metagenomics and culture.</title>
        <authorList>
            <person name="Gilroy R."/>
            <person name="Ravi A."/>
            <person name="Getino M."/>
            <person name="Pursley I."/>
            <person name="Horton D.L."/>
            <person name="Alikhan N.F."/>
            <person name="Baker D."/>
            <person name="Gharbi K."/>
            <person name="Hall N."/>
            <person name="Watson M."/>
            <person name="Adriaenssens E.M."/>
            <person name="Foster-Nyarko E."/>
            <person name="Jarju S."/>
            <person name="Secka A."/>
            <person name="Antonio M."/>
            <person name="Oren A."/>
            <person name="Chaudhuri R.R."/>
            <person name="La Ragione R."/>
            <person name="Hildebrand F."/>
            <person name="Pallen M.J."/>
        </authorList>
    </citation>
    <scope>NUCLEOTIDE SEQUENCE</scope>
    <source>
        <strain evidence="2">CHK195-15760</strain>
    </source>
</reference>
<dbReference type="AlphaFoldDB" id="A0A9D1M139"/>
<dbReference type="Pfam" id="PF00535">
    <property type="entry name" value="Glycos_transf_2"/>
    <property type="match status" value="1"/>
</dbReference>
<dbReference type="CDD" id="cd00761">
    <property type="entry name" value="Glyco_tranf_GTA_type"/>
    <property type="match status" value="1"/>
</dbReference>
<name>A0A9D1M139_9FIRM</name>
<reference evidence="2" key="1">
    <citation type="submission" date="2020-10" db="EMBL/GenBank/DDBJ databases">
        <authorList>
            <person name="Gilroy R."/>
        </authorList>
    </citation>
    <scope>NUCLEOTIDE SEQUENCE</scope>
    <source>
        <strain evidence="2">CHK195-15760</strain>
    </source>
</reference>
<evidence type="ECO:0000313" key="2">
    <source>
        <dbReference type="EMBL" id="HIU51721.1"/>
    </source>
</evidence>
<gene>
    <name evidence="2" type="ORF">IAB70_03755</name>
</gene>
<accession>A0A9D1M139</accession>
<evidence type="ECO:0000313" key="3">
    <source>
        <dbReference type="Proteomes" id="UP000824093"/>
    </source>
</evidence>
<dbReference type="PANTHER" id="PTHR22916:SF3">
    <property type="entry name" value="UDP-GLCNAC:BETAGAL BETA-1,3-N-ACETYLGLUCOSAMINYLTRANSFERASE-LIKE PROTEIN 1"/>
    <property type="match status" value="1"/>
</dbReference>
<dbReference type="EMBL" id="DVNH01000025">
    <property type="protein sequence ID" value="HIU51721.1"/>
    <property type="molecule type" value="Genomic_DNA"/>
</dbReference>
<dbReference type="Gene3D" id="3.90.550.10">
    <property type="entry name" value="Spore Coat Polysaccharide Biosynthesis Protein SpsA, Chain A"/>
    <property type="match status" value="1"/>
</dbReference>
<dbReference type="PANTHER" id="PTHR22916">
    <property type="entry name" value="GLYCOSYLTRANSFERASE"/>
    <property type="match status" value="1"/>
</dbReference>
<organism evidence="2 3">
    <name type="scientific">Candidatus Merdicola faecigallinarum</name>
    <dbReference type="NCBI Taxonomy" id="2840862"/>
    <lineage>
        <taxon>Bacteria</taxon>
        <taxon>Bacillati</taxon>
        <taxon>Bacillota</taxon>
        <taxon>Clostridia</taxon>
        <taxon>Candidatus Merdicola</taxon>
    </lineage>
</organism>
<dbReference type="InterPro" id="IPR001173">
    <property type="entry name" value="Glyco_trans_2-like"/>
</dbReference>
<dbReference type="GO" id="GO:0016758">
    <property type="term" value="F:hexosyltransferase activity"/>
    <property type="evidence" value="ECO:0007669"/>
    <property type="project" value="UniProtKB-ARBA"/>
</dbReference>
<dbReference type="SUPFAM" id="SSF53448">
    <property type="entry name" value="Nucleotide-diphospho-sugar transferases"/>
    <property type="match status" value="1"/>
</dbReference>
<comment type="caution">
    <text evidence="2">The sequence shown here is derived from an EMBL/GenBank/DDBJ whole genome shotgun (WGS) entry which is preliminary data.</text>
</comment>
<evidence type="ECO:0000259" key="1">
    <source>
        <dbReference type="Pfam" id="PF00535"/>
    </source>
</evidence>
<sequence>MCEISVIIPVFNAEKYLKHLLDSLIHQTFGFEKMEVIMIDDCSTDKSKEVMERYAKKYKNIKAIYLKENHHVAGTARNVGMKEATGKYYMFADADDFFTENACKMMYDAIEEKNADFITANYINTDENGTLWNKPIFDQEKYKDFKLSIKDFKKSFFILNSSACNKIFRASFVKEKKIQFLEGVPAEDAFFTTSCFIQSKKVYYLKEVMYCYRQRNKDKKTNSVSFSLSRDYFRRINIAYRAIYENFRDHKQIAFYRYTYAKNMSYMLYKFIDSKALTDEERIDVMKEMRWFYELSEKLRVPACQMAQSMIVNKIIKEDYEEALNYCKIVADIRNFLPKEIREDMSRPDAAMYQKIEKYNEEYEEEN</sequence>
<dbReference type="Proteomes" id="UP000824093">
    <property type="component" value="Unassembled WGS sequence"/>
</dbReference>
<protein>
    <submittedName>
        <fullName evidence="2">Glycosyltransferase family 2 protein</fullName>
    </submittedName>
</protein>
<dbReference type="InterPro" id="IPR029044">
    <property type="entry name" value="Nucleotide-diphossugar_trans"/>
</dbReference>
<proteinExistence type="predicted"/>